<evidence type="ECO:0000313" key="1">
    <source>
        <dbReference type="EMBL" id="KAJ4726652.1"/>
    </source>
</evidence>
<accession>A0ACC1YSE8</accession>
<sequence>MVDSKPSTVEEESLSPAARLFHAPSFNCHIIAVMGCKTSINPSVINEGLQQTLIKHPRFSSNLVIQGRKMKWIRTTVNVENHIIIPDIDPTMENPEQFVEDYISYITTTPLDFSKPLWELHLLNVKTTEAEAIGVFRIHHSIGDGASLISLLLACARKTSDPDELPSIPGQNRPHPSAKSQRRSLWWFLLTIWSAIRLIWNTFVDLFLFTATIFFLKDTKNPLKGGPGVEHVTKRFVHRTISLDDIKLVKNAMKTTINDVVLGITQAGLSRYLHRRYSNKVRQNGGGAKEDSNILPKNLRLRAAVLVNLRPTTGIQALADMMEKESKGRWGNWIGYILLPFNNIASHVQNDPLDYIRGAKATIDRKKLSLEAICSFSTAKLVIQLFGYKVAAYVANRVLSNTTLAFSNVVGPAEEISFFGHPMTYLAPSVYGHPHALTMHFQSYVNKMIICLAVDPNVIPDPHQLSLDIEESLKLIKDSAVQRGLINDTAIPV</sequence>
<comment type="caution">
    <text evidence="1">The sequence shown here is derived from an EMBL/GenBank/DDBJ whole genome shotgun (WGS) entry which is preliminary data.</text>
</comment>
<evidence type="ECO:0000313" key="2">
    <source>
        <dbReference type="Proteomes" id="UP001164539"/>
    </source>
</evidence>
<proteinExistence type="predicted"/>
<dbReference type="Proteomes" id="UP001164539">
    <property type="component" value="Chromosome 2"/>
</dbReference>
<protein>
    <submittedName>
        <fullName evidence="1">O-acyltransferase WSD1-like</fullName>
    </submittedName>
</protein>
<keyword evidence="2" id="KW-1185">Reference proteome</keyword>
<gene>
    <name evidence="1" type="ORF">OWV82_005328</name>
</gene>
<dbReference type="EMBL" id="CM051395">
    <property type="protein sequence ID" value="KAJ4726652.1"/>
    <property type="molecule type" value="Genomic_DNA"/>
</dbReference>
<name>A0ACC1YSE8_MELAZ</name>
<reference evidence="1 2" key="1">
    <citation type="journal article" date="2023" name="Science">
        <title>Complex scaffold remodeling in plant triterpene biosynthesis.</title>
        <authorList>
            <person name="De La Pena R."/>
            <person name="Hodgson H."/>
            <person name="Liu J.C."/>
            <person name="Stephenson M.J."/>
            <person name="Martin A.C."/>
            <person name="Owen C."/>
            <person name="Harkess A."/>
            <person name="Leebens-Mack J."/>
            <person name="Jimenez L.E."/>
            <person name="Osbourn A."/>
            <person name="Sattely E.S."/>
        </authorList>
    </citation>
    <scope>NUCLEOTIDE SEQUENCE [LARGE SCALE GENOMIC DNA]</scope>
    <source>
        <strain evidence="2">cv. JPN11</strain>
        <tissue evidence="1">Leaf</tissue>
    </source>
</reference>
<organism evidence="1 2">
    <name type="scientific">Melia azedarach</name>
    <name type="common">Chinaberry tree</name>
    <dbReference type="NCBI Taxonomy" id="155640"/>
    <lineage>
        <taxon>Eukaryota</taxon>
        <taxon>Viridiplantae</taxon>
        <taxon>Streptophyta</taxon>
        <taxon>Embryophyta</taxon>
        <taxon>Tracheophyta</taxon>
        <taxon>Spermatophyta</taxon>
        <taxon>Magnoliopsida</taxon>
        <taxon>eudicotyledons</taxon>
        <taxon>Gunneridae</taxon>
        <taxon>Pentapetalae</taxon>
        <taxon>rosids</taxon>
        <taxon>malvids</taxon>
        <taxon>Sapindales</taxon>
        <taxon>Meliaceae</taxon>
        <taxon>Melia</taxon>
    </lineage>
</organism>